<reference evidence="2" key="2">
    <citation type="submission" date="2020-05" db="UniProtKB">
        <authorList>
            <consortium name="EnsemblMetazoa"/>
        </authorList>
    </citation>
    <scope>IDENTIFICATION</scope>
</reference>
<dbReference type="AlphaFoldDB" id="A0A084VEH7"/>
<keyword evidence="3" id="KW-1185">Reference proteome</keyword>
<organism evidence="1">
    <name type="scientific">Anopheles sinensis</name>
    <name type="common">Mosquito</name>
    <dbReference type="NCBI Taxonomy" id="74873"/>
    <lineage>
        <taxon>Eukaryota</taxon>
        <taxon>Metazoa</taxon>
        <taxon>Ecdysozoa</taxon>
        <taxon>Arthropoda</taxon>
        <taxon>Hexapoda</taxon>
        <taxon>Insecta</taxon>
        <taxon>Pterygota</taxon>
        <taxon>Neoptera</taxon>
        <taxon>Endopterygota</taxon>
        <taxon>Diptera</taxon>
        <taxon>Nematocera</taxon>
        <taxon>Culicoidea</taxon>
        <taxon>Culicidae</taxon>
        <taxon>Anophelinae</taxon>
        <taxon>Anopheles</taxon>
    </lineage>
</organism>
<name>A0A084VEH7_ANOSI</name>
<dbReference type="Proteomes" id="UP000030765">
    <property type="component" value="Unassembled WGS sequence"/>
</dbReference>
<dbReference type="EMBL" id="ATLV01012278">
    <property type="status" value="NOT_ANNOTATED_CDS"/>
    <property type="molecule type" value="Genomic_DNA"/>
</dbReference>
<dbReference type="VEuPathDB" id="VectorBase:ASIC003533"/>
<sequence>MTEALVAIANPRHLSVEVDLILAVREGCWEVCWSWPSGSGTRGDGGLARSAGAWKQVSRQKVPLRCCASLEAPTCPYASRRALSSVRSRASSFPALPSLFQCLRLRTPVRG</sequence>
<evidence type="ECO:0000313" key="1">
    <source>
        <dbReference type="EMBL" id="KFB36371.1"/>
    </source>
</evidence>
<accession>A0A084VEH7</accession>
<reference evidence="1 3" key="1">
    <citation type="journal article" date="2014" name="BMC Genomics">
        <title>Genome sequence of Anopheles sinensis provides insight into genetics basis of mosquito competence for malaria parasites.</title>
        <authorList>
            <person name="Zhou D."/>
            <person name="Zhang D."/>
            <person name="Ding G."/>
            <person name="Shi L."/>
            <person name="Hou Q."/>
            <person name="Ye Y."/>
            <person name="Xu Y."/>
            <person name="Zhou H."/>
            <person name="Xiong C."/>
            <person name="Li S."/>
            <person name="Yu J."/>
            <person name="Hong S."/>
            <person name="Yu X."/>
            <person name="Zou P."/>
            <person name="Chen C."/>
            <person name="Chang X."/>
            <person name="Wang W."/>
            <person name="Lv Y."/>
            <person name="Sun Y."/>
            <person name="Ma L."/>
            <person name="Shen B."/>
            <person name="Zhu C."/>
        </authorList>
    </citation>
    <scope>NUCLEOTIDE SEQUENCE [LARGE SCALE GENOMIC DNA]</scope>
</reference>
<evidence type="ECO:0000313" key="2">
    <source>
        <dbReference type="EnsemblMetazoa" id="ASIC003533-PA"/>
    </source>
</evidence>
<protein>
    <submittedName>
        <fullName evidence="1 2">XRE protein</fullName>
    </submittedName>
</protein>
<evidence type="ECO:0000313" key="3">
    <source>
        <dbReference type="Proteomes" id="UP000030765"/>
    </source>
</evidence>
<dbReference type="EnsemblMetazoa" id="ASIC003533-RA">
    <property type="protein sequence ID" value="ASIC003533-PA"/>
    <property type="gene ID" value="ASIC003533"/>
</dbReference>
<gene>
    <name evidence="1" type="ORF">ZHAS_00003533</name>
</gene>
<proteinExistence type="predicted"/>
<dbReference type="EMBL" id="KE524778">
    <property type="protein sequence ID" value="KFB36371.1"/>
    <property type="molecule type" value="Genomic_DNA"/>
</dbReference>